<feature type="transmembrane region" description="Helical" evidence="1">
    <location>
        <begin position="81"/>
        <end position="102"/>
    </location>
</feature>
<feature type="transmembrane region" description="Helical" evidence="1">
    <location>
        <begin position="623"/>
        <end position="639"/>
    </location>
</feature>
<evidence type="ECO:0000259" key="2">
    <source>
        <dbReference type="Pfam" id="PF01757"/>
    </source>
</evidence>
<feature type="transmembrane region" description="Helical" evidence="1">
    <location>
        <begin position="311"/>
        <end position="331"/>
    </location>
</feature>
<accession>A0A840N5M4</accession>
<dbReference type="InterPro" id="IPR002656">
    <property type="entry name" value="Acyl_transf_3_dom"/>
</dbReference>
<dbReference type="GO" id="GO:0000271">
    <property type="term" value="P:polysaccharide biosynthetic process"/>
    <property type="evidence" value="ECO:0007669"/>
    <property type="project" value="TreeGrafter"/>
</dbReference>
<feature type="transmembrane region" description="Helical" evidence="1">
    <location>
        <begin position="646"/>
        <end position="667"/>
    </location>
</feature>
<dbReference type="EMBL" id="JACHIJ010000005">
    <property type="protein sequence ID" value="MBB5053867.1"/>
    <property type="molecule type" value="Genomic_DNA"/>
</dbReference>
<dbReference type="InterPro" id="IPR050879">
    <property type="entry name" value="Acyltransferase_3"/>
</dbReference>
<sequence length="714" mass="79373">MRHLDELRIIAACAVVVLHYADYVKDHPAGRFMVSHTLHFNLFVDLFFVVSGFVIASQYLGKVNNLSSTGRFMWRRLARIYPLHLATLTFYMAIAAAAYFGLARTDNPARYPLSDVPAQLLLLHAFDGQRLTFNFPSWSLSAEMFCYLLFPITALLAARRKALVIPLVVLPALANSVYVAFTGSVSWAEWINQGGIFRALPGFNLGVACYVFRHQIARWPVLPGTLTAGLALFILLGWLLPEMAALVAVYAIAVLAIQHDLSETPTILSHLRFDRASAYTYSCYMLHIPVATIVLTVGARYLANTPEGKLALLPVAVVMLAALSILSYRFFETPLRRALNSAFDRQFHAQRGGNRPCRIVARGRTMTMTAAARIPDNWISSRAEPASRDSAIDTMRGIAILMVIGIHSLPQPLDASWPTILDAALRPCVPIFLFASGYLTARANRVPLGKRVMTALVPYAIAFTAAYIYMAWHNPAMDHRVTTTMARFLLAYVFVYYYVFVYLGCTVGLWLIFRWASIDAQRSSQWATLFGLSIIFGLIAGSYLDPLLLRAGFSESLVQEARLRDIPFWFSFAALGVLFGKAGGEAALPNMRSMILGATLIAYLIYTAIRITNLGDAADYDSVAFFGYAALFSVLLLAFRPRLPFLAAIGSGSYFIYLWHIFIVMMLRDHTSLRGFGAFPDFVATYIITALVSVMALLTIRRVMPSRTLRWLGA</sequence>
<evidence type="ECO:0000313" key="3">
    <source>
        <dbReference type="EMBL" id="MBB5053867.1"/>
    </source>
</evidence>
<dbReference type="PANTHER" id="PTHR23028:SF53">
    <property type="entry name" value="ACYL_TRANSF_3 DOMAIN-CONTAINING PROTEIN"/>
    <property type="match status" value="1"/>
</dbReference>
<dbReference type="PANTHER" id="PTHR23028">
    <property type="entry name" value="ACETYLTRANSFERASE"/>
    <property type="match status" value="1"/>
</dbReference>
<name>A0A840N5M4_9BRAD</name>
<feature type="transmembrane region" description="Helical" evidence="1">
    <location>
        <begin position="679"/>
        <end position="700"/>
    </location>
</feature>
<gene>
    <name evidence="3" type="ORF">HNQ36_003867</name>
</gene>
<dbReference type="GO" id="GO:0016747">
    <property type="term" value="F:acyltransferase activity, transferring groups other than amino-acyl groups"/>
    <property type="evidence" value="ECO:0007669"/>
    <property type="project" value="InterPro"/>
</dbReference>
<feature type="domain" description="Acyltransferase 3" evidence="2">
    <location>
        <begin position="4"/>
        <end position="327"/>
    </location>
</feature>
<dbReference type="Proteomes" id="UP000521227">
    <property type="component" value="Unassembled WGS sequence"/>
</dbReference>
<keyword evidence="1" id="KW-0472">Membrane</keyword>
<organism evidence="3 4">
    <name type="scientific">Afipia massiliensis</name>
    <dbReference type="NCBI Taxonomy" id="211460"/>
    <lineage>
        <taxon>Bacteria</taxon>
        <taxon>Pseudomonadati</taxon>
        <taxon>Pseudomonadota</taxon>
        <taxon>Alphaproteobacteria</taxon>
        <taxon>Hyphomicrobiales</taxon>
        <taxon>Nitrobacteraceae</taxon>
        <taxon>Afipia</taxon>
    </lineage>
</organism>
<keyword evidence="1" id="KW-0812">Transmembrane</keyword>
<dbReference type="Pfam" id="PF01757">
    <property type="entry name" value="Acyl_transf_3"/>
    <property type="match status" value="2"/>
</dbReference>
<feature type="transmembrane region" description="Helical" evidence="1">
    <location>
        <begin position="525"/>
        <end position="544"/>
    </location>
</feature>
<evidence type="ECO:0000313" key="4">
    <source>
        <dbReference type="Proteomes" id="UP000521227"/>
    </source>
</evidence>
<feature type="transmembrane region" description="Helical" evidence="1">
    <location>
        <begin position="230"/>
        <end position="257"/>
    </location>
</feature>
<dbReference type="RefSeq" id="WP_184087525.1">
    <property type="nucleotide sequence ID" value="NZ_JACHIJ010000005.1"/>
</dbReference>
<feature type="transmembrane region" description="Helical" evidence="1">
    <location>
        <begin position="278"/>
        <end position="299"/>
    </location>
</feature>
<keyword evidence="1" id="KW-1133">Transmembrane helix</keyword>
<feature type="transmembrane region" description="Helical" evidence="1">
    <location>
        <begin position="452"/>
        <end position="470"/>
    </location>
</feature>
<feature type="domain" description="Acyltransferase 3" evidence="2">
    <location>
        <begin position="390"/>
        <end position="695"/>
    </location>
</feature>
<feature type="transmembrane region" description="Helical" evidence="1">
    <location>
        <begin position="138"/>
        <end position="156"/>
    </location>
</feature>
<feature type="transmembrane region" description="Helical" evidence="1">
    <location>
        <begin position="38"/>
        <end position="60"/>
    </location>
</feature>
<reference evidence="3 4" key="1">
    <citation type="submission" date="2020-08" db="EMBL/GenBank/DDBJ databases">
        <title>Genomic Encyclopedia of Type Strains, Phase IV (KMG-IV): sequencing the most valuable type-strain genomes for metagenomic binning, comparative biology and taxonomic classification.</title>
        <authorList>
            <person name="Goeker M."/>
        </authorList>
    </citation>
    <scope>NUCLEOTIDE SEQUENCE [LARGE SCALE GENOMIC DNA]</scope>
    <source>
        <strain evidence="3 4">DSM 17498</strain>
    </source>
</reference>
<dbReference type="GO" id="GO:0016020">
    <property type="term" value="C:membrane"/>
    <property type="evidence" value="ECO:0007669"/>
    <property type="project" value="TreeGrafter"/>
</dbReference>
<dbReference type="AlphaFoldDB" id="A0A840N5M4"/>
<evidence type="ECO:0000256" key="1">
    <source>
        <dbReference type="SAM" id="Phobius"/>
    </source>
</evidence>
<feature type="transmembrane region" description="Helical" evidence="1">
    <location>
        <begin position="566"/>
        <end position="582"/>
    </location>
</feature>
<proteinExistence type="predicted"/>
<feature type="transmembrane region" description="Helical" evidence="1">
    <location>
        <begin position="490"/>
        <end position="513"/>
    </location>
</feature>
<feature type="transmembrane region" description="Helical" evidence="1">
    <location>
        <begin position="7"/>
        <end position="23"/>
    </location>
</feature>
<comment type="caution">
    <text evidence="3">The sequence shown here is derived from an EMBL/GenBank/DDBJ whole genome shotgun (WGS) entry which is preliminary data.</text>
</comment>
<feature type="transmembrane region" description="Helical" evidence="1">
    <location>
        <begin position="594"/>
        <end position="611"/>
    </location>
</feature>
<protein>
    <submittedName>
        <fullName evidence="3">Peptidoglycan/LPS O-acetylase OafA/YrhL</fullName>
    </submittedName>
</protein>
<feature type="transmembrane region" description="Helical" evidence="1">
    <location>
        <begin position="163"/>
        <end position="181"/>
    </location>
</feature>